<evidence type="ECO:0000256" key="4">
    <source>
        <dbReference type="ARBA" id="ARBA00023136"/>
    </source>
</evidence>
<feature type="transmembrane region" description="Helical" evidence="6">
    <location>
        <begin position="313"/>
        <end position="342"/>
    </location>
</feature>
<feature type="transmembrane region" description="Helical" evidence="6">
    <location>
        <begin position="502"/>
        <end position="524"/>
    </location>
</feature>
<feature type="transmembrane region" description="Helical" evidence="6">
    <location>
        <begin position="154"/>
        <end position="173"/>
    </location>
</feature>
<evidence type="ECO:0000313" key="8">
    <source>
        <dbReference type="EMBL" id="GAA95382.1"/>
    </source>
</evidence>
<proteinExistence type="predicted"/>
<dbReference type="CDD" id="cd17323">
    <property type="entry name" value="MFS_Tpo1_MDR_like"/>
    <property type="match status" value="1"/>
</dbReference>
<reference evidence="8 9" key="1">
    <citation type="journal article" date="2011" name="J. Gen. Appl. Microbiol.">
        <title>Draft genome sequencing of the enigmatic basidiomycete Mixia osmundae.</title>
        <authorList>
            <person name="Nishida H."/>
            <person name="Nagatsuka Y."/>
            <person name="Sugiyama J."/>
        </authorList>
    </citation>
    <scope>NUCLEOTIDE SEQUENCE [LARGE SCALE GENOMIC DNA]</scope>
    <source>
        <strain evidence="9">CBS 9802 / IAM 14324 / JCM 22182 / KY 12970</strain>
    </source>
</reference>
<feature type="compositionally biased region" description="Polar residues" evidence="5">
    <location>
        <begin position="40"/>
        <end position="59"/>
    </location>
</feature>
<feature type="transmembrane region" description="Helical" evidence="6">
    <location>
        <begin position="531"/>
        <end position="553"/>
    </location>
</feature>
<feature type="domain" description="Major facilitator superfamily (MFS) profile" evidence="7">
    <location>
        <begin position="156"/>
        <end position="588"/>
    </location>
</feature>
<keyword evidence="9" id="KW-1185">Reference proteome</keyword>
<dbReference type="SUPFAM" id="SSF103473">
    <property type="entry name" value="MFS general substrate transporter"/>
    <property type="match status" value="1"/>
</dbReference>
<feature type="compositionally biased region" description="Basic and acidic residues" evidence="5">
    <location>
        <begin position="70"/>
        <end position="79"/>
    </location>
</feature>
<evidence type="ECO:0000256" key="6">
    <source>
        <dbReference type="SAM" id="Phobius"/>
    </source>
</evidence>
<feature type="transmembrane region" description="Helical" evidence="6">
    <location>
        <begin position="565"/>
        <end position="584"/>
    </location>
</feature>
<dbReference type="PANTHER" id="PTHR23502">
    <property type="entry name" value="MAJOR FACILITATOR SUPERFAMILY"/>
    <property type="match status" value="1"/>
</dbReference>
<dbReference type="FunFam" id="1.20.1250.20:FF:000011">
    <property type="entry name" value="MFS multidrug transporter, putative"/>
    <property type="match status" value="1"/>
</dbReference>
<feature type="transmembrane region" description="Helical" evidence="6">
    <location>
        <begin position="193"/>
        <end position="212"/>
    </location>
</feature>
<dbReference type="GO" id="GO:0022857">
    <property type="term" value="F:transmembrane transporter activity"/>
    <property type="evidence" value="ECO:0007669"/>
    <property type="project" value="InterPro"/>
</dbReference>
<keyword evidence="4 6" id="KW-0472">Membrane</keyword>
<dbReference type="Gene3D" id="1.20.1250.20">
    <property type="entry name" value="MFS general substrate transporter like domains"/>
    <property type="match status" value="1"/>
</dbReference>
<dbReference type="InterPro" id="IPR011701">
    <property type="entry name" value="MFS"/>
</dbReference>
<dbReference type="AlphaFoldDB" id="G7DXS2"/>
<keyword evidence="2 6" id="KW-0812">Transmembrane</keyword>
<evidence type="ECO:0000256" key="2">
    <source>
        <dbReference type="ARBA" id="ARBA00022692"/>
    </source>
</evidence>
<feature type="transmembrane region" description="Helical" evidence="6">
    <location>
        <begin position="421"/>
        <end position="450"/>
    </location>
</feature>
<comment type="subcellular location">
    <subcellularLocation>
        <location evidence="1">Membrane</location>
        <topology evidence="1">Multi-pass membrane protein</topology>
    </subcellularLocation>
</comment>
<feature type="transmembrane region" description="Helical" evidence="6">
    <location>
        <begin position="390"/>
        <end position="409"/>
    </location>
</feature>
<dbReference type="EMBL" id="BABT02000061">
    <property type="protein sequence ID" value="GAA95382.1"/>
    <property type="molecule type" value="Genomic_DNA"/>
</dbReference>
<dbReference type="HOGENOM" id="CLU_008455_11_4_1"/>
<dbReference type="eggNOG" id="KOG0255">
    <property type="taxonomic scope" value="Eukaryota"/>
</dbReference>
<feature type="region of interest" description="Disordered" evidence="5">
    <location>
        <begin position="18"/>
        <end position="102"/>
    </location>
</feature>
<accession>G7DXS2</accession>
<evidence type="ECO:0000259" key="7">
    <source>
        <dbReference type="PROSITE" id="PS50850"/>
    </source>
</evidence>
<evidence type="ECO:0000313" key="9">
    <source>
        <dbReference type="Proteomes" id="UP000009131"/>
    </source>
</evidence>
<dbReference type="RefSeq" id="XP_014569770.1">
    <property type="nucleotide sequence ID" value="XM_014714284.1"/>
</dbReference>
<dbReference type="InterPro" id="IPR036259">
    <property type="entry name" value="MFS_trans_sf"/>
</dbReference>
<dbReference type="OMA" id="VIFTMPE"/>
<name>G7DXS2_MIXOS</name>
<dbReference type="PANTHER" id="PTHR23502:SF173">
    <property type="entry name" value="MFS-MULTIDRUG-RESISTANCE TRANSPORTER-RELATED"/>
    <property type="match status" value="1"/>
</dbReference>
<protein>
    <recommendedName>
        <fullName evidence="7">Major facilitator superfamily (MFS) profile domain-containing protein</fullName>
    </recommendedName>
</protein>
<evidence type="ECO:0000256" key="5">
    <source>
        <dbReference type="SAM" id="MobiDB-lite"/>
    </source>
</evidence>
<dbReference type="OrthoDB" id="9986881at2759"/>
<gene>
    <name evidence="8" type="primary">Mo02036</name>
    <name evidence="8" type="ORF">E5Q_02036</name>
</gene>
<feature type="transmembrane region" description="Helical" evidence="6">
    <location>
        <begin position="471"/>
        <end position="490"/>
    </location>
</feature>
<feature type="transmembrane region" description="Helical" evidence="6">
    <location>
        <begin position="281"/>
        <end position="301"/>
    </location>
</feature>
<dbReference type="Proteomes" id="UP000009131">
    <property type="component" value="Unassembled WGS sequence"/>
</dbReference>
<keyword evidence="3 6" id="KW-1133">Transmembrane helix</keyword>
<dbReference type="InterPro" id="IPR020846">
    <property type="entry name" value="MFS_dom"/>
</dbReference>
<dbReference type="InParanoid" id="G7DXS2"/>
<dbReference type="STRING" id="764103.G7DXS2"/>
<comment type="caution">
    <text evidence="8">The sequence shown here is derived from an EMBL/GenBank/DDBJ whole genome shotgun (WGS) entry which is preliminary data.</text>
</comment>
<organism evidence="8 9">
    <name type="scientific">Mixia osmundae (strain CBS 9802 / IAM 14324 / JCM 22182 / KY 12970)</name>
    <dbReference type="NCBI Taxonomy" id="764103"/>
    <lineage>
        <taxon>Eukaryota</taxon>
        <taxon>Fungi</taxon>
        <taxon>Dikarya</taxon>
        <taxon>Basidiomycota</taxon>
        <taxon>Pucciniomycotina</taxon>
        <taxon>Mixiomycetes</taxon>
        <taxon>Mixiales</taxon>
        <taxon>Mixiaceae</taxon>
        <taxon>Mixia</taxon>
    </lineage>
</organism>
<dbReference type="PROSITE" id="PS50850">
    <property type="entry name" value="MFS"/>
    <property type="match status" value="1"/>
</dbReference>
<dbReference type="Pfam" id="PF07690">
    <property type="entry name" value="MFS_1"/>
    <property type="match status" value="1"/>
</dbReference>
<feature type="compositionally biased region" description="Acidic residues" evidence="5">
    <location>
        <begin position="88"/>
        <end position="98"/>
    </location>
</feature>
<evidence type="ECO:0000256" key="3">
    <source>
        <dbReference type="ARBA" id="ARBA00022989"/>
    </source>
</evidence>
<sequence>MVWDGIARNHSEQYLHNLHRSRSRASSTSSGYQGSPIALTGSNTSAQSATGRPTLTRPLSTAPRRGSAIPEHHEGEQAGEKTQPPSSSDDETAAGDDLEANKDHERRLQLEKEGMEPEEAEARVKQEDALQDDPHLVTFIGREHMDPHTWNTKYRWFLTAFAGILVLNATFASSAPSNLLPSIDAYYGVSEEVGALLIAIFVLAYCVGPLVFGPMSEIYGRKPTLIASFIPYTAWQVGNALAPNIGSAIVFRFLGGCFASSPLTVSGGIIADLWGPNERGVALAIFSLAPFAGPAIAPIVSGFMEVTGTSWRWIYWVLTIFAGVCLVGIVVLLPETFIPIILKREAVKVRKETGDERYHASMERHEPESMGQKLKHTLLKPLIMLYEEPMLLAITLLMSYVYMIIYIQFESIPIIMGENHGLTAGLIGLTFLPIPLGGLAAVLIYVFYFNRRYIAKATALGDKPVPPEERLLIMMAAGPMLAVSFFWIGFTSYPSISIWSPIFGTALLGAGVLWVFLAGFTYLIDSYLANAASALAANTVMRSAFGAAAPLFATQMYNKLGIPGASSLLGGLAILFIPLPFVLFKYGRAIRARSKNAVVREGE</sequence>
<evidence type="ECO:0000256" key="1">
    <source>
        <dbReference type="ARBA" id="ARBA00004141"/>
    </source>
</evidence>
<dbReference type="GO" id="GO:0005886">
    <property type="term" value="C:plasma membrane"/>
    <property type="evidence" value="ECO:0007669"/>
    <property type="project" value="TreeGrafter"/>
</dbReference>
<reference evidence="8 9" key="2">
    <citation type="journal article" date="2012" name="Open Biol.">
        <title>Characteristics of nucleosomes and linker DNA regions on the genome of the basidiomycete Mixia osmundae revealed by mono- and dinucleosome mapping.</title>
        <authorList>
            <person name="Nishida H."/>
            <person name="Kondo S."/>
            <person name="Matsumoto T."/>
            <person name="Suzuki Y."/>
            <person name="Yoshikawa H."/>
            <person name="Taylor T.D."/>
            <person name="Sugiyama J."/>
        </authorList>
    </citation>
    <scope>NUCLEOTIDE SEQUENCE [LARGE SCALE GENOMIC DNA]</scope>
    <source>
        <strain evidence="9">CBS 9802 / IAM 14324 / JCM 22182 / KY 12970</strain>
    </source>
</reference>